<organism evidence="1 2">
    <name type="scientific">Romanomermis culicivorax</name>
    <name type="common">Nematode worm</name>
    <dbReference type="NCBI Taxonomy" id="13658"/>
    <lineage>
        <taxon>Eukaryota</taxon>
        <taxon>Metazoa</taxon>
        <taxon>Ecdysozoa</taxon>
        <taxon>Nematoda</taxon>
        <taxon>Enoplea</taxon>
        <taxon>Dorylaimia</taxon>
        <taxon>Mermithida</taxon>
        <taxon>Mermithoidea</taxon>
        <taxon>Mermithidae</taxon>
        <taxon>Romanomermis</taxon>
    </lineage>
</organism>
<evidence type="ECO:0000313" key="2">
    <source>
        <dbReference type="WBParaSite" id="nRc.2.0.1.t19024-RA"/>
    </source>
</evidence>
<accession>A0A915IYW6</accession>
<evidence type="ECO:0000313" key="1">
    <source>
        <dbReference type="Proteomes" id="UP000887565"/>
    </source>
</evidence>
<keyword evidence="1" id="KW-1185">Reference proteome</keyword>
<sequence>MNKGFFVAPANVLLHHYRESGTNGETGDNDQNAESARIGVLDAVNDAAFVVDYLFLHDLCDRQIGHP</sequence>
<reference evidence="2" key="1">
    <citation type="submission" date="2022-11" db="UniProtKB">
        <authorList>
            <consortium name="WormBaseParasite"/>
        </authorList>
    </citation>
    <scope>IDENTIFICATION</scope>
</reference>
<proteinExistence type="predicted"/>
<protein>
    <submittedName>
        <fullName evidence="2">Uncharacterized protein</fullName>
    </submittedName>
</protein>
<dbReference type="WBParaSite" id="nRc.2.0.1.t19024-RA">
    <property type="protein sequence ID" value="nRc.2.0.1.t19024-RA"/>
    <property type="gene ID" value="nRc.2.0.1.g19024"/>
</dbReference>
<dbReference type="AlphaFoldDB" id="A0A915IYW6"/>
<dbReference type="Proteomes" id="UP000887565">
    <property type="component" value="Unplaced"/>
</dbReference>
<name>A0A915IYW6_ROMCU</name>